<dbReference type="PROSITE" id="PS50003">
    <property type="entry name" value="PH_DOMAIN"/>
    <property type="match status" value="1"/>
</dbReference>
<dbReference type="Gene3D" id="2.30.29.30">
    <property type="entry name" value="Pleckstrin-homology domain (PH domain)/Phosphotyrosine-binding domain (PTB)"/>
    <property type="match status" value="1"/>
</dbReference>
<keyword evidence="1" id="KW-0175">Coiled coil</keyword>
<evidence type="ECO:0000256" key="2">
    <source>
        <dbReference type="SAM" id="MobiDB-lite"/>
    </source>
</evidence>
<evidence type="ECO:0000313" key="5">
    <source>
        <dbReference type="EnsemblMetazoa" id="CapteP225262"/>
    </source>
</evidence>
<evidence type="ECO:0000313" key="6">
    <source>
        <dbReference type="Proteomes" id="UP000014760"/>
    </source>
</evidence>
<feature type="region of interest" description="Disordered" evidence="2">
    <location>
        <begin position="431"/>
        <end position="481"/>
    </location>
</feature>
<sequence>MNIGYKQQLLDVRRRSLSAGSLPLPLVEHLRQSCHDRLLPRRRRPRCPVEVAASQIDPKSKVGWLLVEDEALWKSSWCILSDRILFFFENPDSPKAFDCFNLLGWSLTSRLQGHSLALHHQDFHAVNMKAQQQSDLEQWEAQLRTATQRVTIEGLNLERGNSAEFDDDRDRLDAATVASQREWQQEFVQLKKQKLLQEVLQQKSRIERQQRQLQGSPTSVPEIQVSPLSGSDQELRYHGDKHIVDLVRLRQRKVSTQLKVDGIQRALHGRPNHKKKPKKRGFLSMLSGDGGSSDESLNEFNVTNDDKQGLQLQLRDLHRQLEDINNTIMIKQSERLQLGDDKLKSRSTSNLARFSRDSSGVVACSSEDSFERTSSSESMHKLMKAQQVKKMAISELIDFRQKLKIADAPPNLRHSWSPSAFENFKISKGERKLDRQSPMTCSQEFTPPPPPPRRSMGGKHKSLTSLSPRFPSPEVESNRNKLQISEDAMAKIAAFEELLQENMVM</sequence>
<dbReference type="SUPFAM" id="SSF50729">
    <property type="entry name" value="PH domain-like"/>
    <property type="match status" value="1"/>
</dbReference>
<keyword evidence="6" id="KW-1185">Reference proteome</keyword>
<feature type="region of interest" description="Disordered" evidence="2">
    <location>
        <begin position="208"/>
        <end position="233"/>
    </location>
</feature>
<dbReference type="OrthoDB" id="5970758at2759"/>
<dbReference type="OMA" id="PNRMETE"/>
<dbReference type="EMBL" id="KB307920">
    <property type="protein sequence ID" value="ELT98435.1"/>
    <property type="molecule type" value="Genomic_DNA"/>
</dbReference>
<reference evidence="5" key="3">
    <citation type="submission" date="2015-06" db="UniProtKB">
        <authorList>
            <consortium name="EnsemblMetazoa"/>
        </authorList>
    </citation>
    <scope>IDENTIFICATION</scope>
</reference>
<protein>
    <recommendedName>
        <fullName evidence="3">PH domain-containing protein</fullName>
    </recommendedName>
</protein>
<dbReference type="EnsemblMetazoa" id="CapteT225262">
    <property type="protein sequence ID" value="CapteP225262"/>
    <property type="gene ID" value="CapteG225262"/>
</dbReference>
<reference evidence="4 6" key="2">
    <citation type="journal article" date="2013" name="Nature">
        <title>Insights into bilaterian evolution from three spiralian genomes.</title>
        <authorList>
            <person name="Simakov O."/>
            <person name="Marletaz F."/>
            <person name="Cho S.J."/>
            <person name="Edsinger-Gonzales E."/>
            <person name="Havlak P."/>
            <person name="Hellsten U."/>
            <person name="Kuo D.H."/>
            <person name="Larsson T."/>
            <person name="Lv J."/>
            <person name="Arendt D."/>
            <person name="Savage R."/>
            <person name="Osoegawa K."/>
            <person name="de Jong P."/>
            <person name="Grimwood J."/>
            <person name="Chapman J.A."/>
            <person name="Shapiro H."/>
            <person name="Aerts A."/>
            <person name="Otillar R.P."/>
            <person name="Terry A.Y."/>
            <person name="Boore J.L."/>
            <person name="Grigoriev I.V."/>
            <person name="Lindberg D.R."/>
            <person name="Seaver E.C."/>
            <person name="Weisblat D.A."/>
            <person name="Putnam N.H."/>
            <person name="Rokhsar D.S."/>
        </authorList>
    </citation>
    <scope>NUCLEOTIDE SEQUENCE</scope>
    <source>
        <strain evidence="4 6">I ESC-2004</strain>
    </source>
</reference>
<evidence type="ECO:0000256" key="1">
    <source>
        <dbReference type="SAM" id="Coils"/>
    </source>
</evidence>
<organism evidence="4">
    <name type="scientific">Capitella teleta</name>
    <name type="common">Polychaete worm</name>
    <dbReference type="NCBI Taxonomy" id="283909"/>
    <lineage>
        <taxon>Eukaryota</taxon>
        <taxon>Metazoa</taxon>
        <taxon>Spiralia</taxon>
        <taxon>Lophotrochozoa</taxon>
        <taxon>Annelida</taxon>
        <taxon>Polychaeta</taxon>
        <taxon>Sedentaria</taxon>
        <taxon>Scolecida</taxon>
        <taxon>Capitellidae</taxon>
        <taxon>Capitella</taxon>
    </lineage>
</organism>
<proteinExistence type="predicted"/>
<dbReference type="InterPro" id="IPR001849">
    <property type="entry name" value="PH_domain"/>
</dbReference>
<dbReference type="AlphaFoldDB" id="R7U5L9"/>
<gene>
    <name evidence="4" type="ORF">CAPTEDRAFT_225262</name>
</gene>
<dbReference type="InterPro" id="IPR011993">
    <property type="entry name" value="PH-like_dom_sf"/>
</dbReference>
<name>R7U5L9_CAPTE</name>
<dbReference type="HOGENOM" id="CLU_539962_0_0_1"/>
<evidence type="ECO:0000313" key="4">
    <source>
        <dbReference type="EMBL" id="ELT98435.1"/>
    </source>
</evidence>
<feature type="domain" description="PH" evidence="3">
    <location>
        <begin position="58"/>
        <end position="148"/>
    </location>
</feature>
<reference evidence="6" key="1">
    <citation type="submission" date="2012-12" db="EMBL/GenBank/DDBJ databases">
        <authorList>
            <person name="Hellsten U."/>
            <person name="Grimwood J."/>
            <person name="Chapman J.A."/>
            <person name="Shapiro H."/>
            <person name="Aerts A."/>
            <person name="Otillar R.P."/>
            <person name="Terry A.Y."/>
            <person name="Boore J.L."/>
            <person name="Simakov O."/>
            <person name="Marletaz F."/>
            <person name="Cho S.-J."/>
            <person name="Edsinger-Gonzales E."/>
            <person name="Havlak P."/>
            <person name="Kuo D.-H."/>
            <person name="Larsson T."/>
            <person name="Lv J."/>
            <person name="Arendt D."/>
            <person name="Savage R."/>
            <person name="Osoegawa K."/>
            <person name="de Jong P."/>
            <person name="Lindberg D.R."/>
            <person name="Seaver E.C."/>
            <person name="Weisblat D.A."/>
            <person name="Putnam N.H."/>
            <person name="Grigoriev I.V."/>
            <person name="Rokhsar D.S."/>
        </authorList>
    </citation>
    <scope>NUCLEOTIDE SEQUENCE</scope>
    <source>
        <strain evidence="6">I ESC-2004</strain>
    </source>
</reference>
<dbReference type="EMBL" id="AMQN01002043">
    <property type="status" value="NOT_ANNOTATED_CDS"/>
    <property type="molecule type" value="Genomic_DNA"/>
</dbReference>
<evidence type="ECO:0000259" key="3">
    <source>
        <dbReference type="PROSITE" id="PS50003"/>
    </source>
</evidence>
<accession>R7U5L9</accession>
<dbReference type="Proteomes" id="UP000014760">
    <property type="component" value="Unassembled WGS sequence"/>
</dbReference>
<feature type="compositionally biased region" description="Polar residues" evidence="2">
    <location>
        <begin position="211"/>
        <end position="232"/>
    </location>
</feature>
<feature type="coiled-coil region" evidence="1">
    <location>
        <begin position="307"/>
        <end position="334"/>
    </location>
</feature>
<dbReference type="STRING" id="283909.R7U5L9"/>